<sequence>MDNQETQIHKIVAGLFGAASGSDLLAVMNDFVEANGTQAFAITLATFLPEATTEERTDALMSNFGFVADDDAESPGSLAEAYISGRLEAGADAGQIALNVVNFLSSESLATDFPAFVPWANLLANKAQLASIYSANFPSTTLEELSAPLNVAGIPTDSVLTATEARALLIAGGVALPPTFELAAEADSVEEGGVVTFTVTASEAVTEDTDVVFTVVAGDNAAADQGTGTTNLNDFVSGTFTSVTVTIPAGSTTATFTVTGKEDGLTELAESFSVEAVINGETLTVATDLVDSAASPITSLTTSADNFPGTSGADTFSGFVGPAAGATSTLTGADTVAGGAGIDIFNITNSSGAGVTNTNGALVNGIEIFNLRGSSAADIFTFDASATPGATDLNSFLSLGAVTVTNVPSGGSVGVIGNNSVTNAATTATYAAGATAQVLNIKDGTLGAGAIIVNGAAAADPTSLTINSTGAANTVGAIAANGTVTTTTINAATSLATGGLAIGTNAAAQSLVVSGAATSVAATATAAETSAVVLGALDTDFTSINASGLTAGGVSATLSATVAATFTGGAGKDMITTSTSGQTGAVDAAGGDNDVLTLADATHIDTTAEGAIYQGFEILSSAAAAIDMDLITGSTITGIWLGAAGSNVTDMNATQAANVTVIGALGATTLSIKDATMAGTLNTLGLTISDGDTTTSEALVAGGDLTLAGVETITINAIDDATFTTMANVSGMIDLTVSGPGDVSITTGAQALGVNGNIDFSGLTGTSTYDASAATTNAFAFTGGSNVDTVTDNVIGGSTISTGDGNDIITLTAKTGGTSGTTITGGAGADTVTNNVIGNDAADGLKFVYAAGDSVSDASTTGISATLTDTITGLDGATLGAAAGISAEFDTEVQATAVTVGSTDVVLGTTTVTNAGDFFVNIDSAAVTYIYQDTDGDRIIEAGEFAVALTGIATDTLLAADFTVVGGDLMLITT</sequence>
<dbReference type="AlphaFoldDB" id="A0A1I4CDY9"/>
<evidence type="ECO:0000313" key="2">
    <source>
        <dbReference type="Proteomes" id="UP000199533"/>
    </source>
</evidence>
<dbReference type="SUPFAM" id="SSF141072">
    <property type="entry name" value="CalX-like"/>
    <property type="match status" value="1"/>
</dbReference>
<organism evidence="1 2">
    <name type="scientific">Nitrosomonas aestuarii</name>
    <dbReference type="NCBI Taxonomy" id="52441"/>
    <lineage>
        <taxon>Bacteria</taxon>
        <taxon>Pseudomonadati</taxon>
        <taxon>Pseudomonadota</taxon>
        <taxon>Betaproteobacteria</taxon>
        <taxon>Nitrosomonadales</taxon>
        <taxon>Nitrosomonadaceae</taxon>
        <taxon>Nitrosomonas</taxon>
    </lineage>
</organism>
<evidence type="ECO:0008006" key="3">
    <source>
        <dbReference type="Google" id="ProtNLM"/>
    </source>
</evidence>
<dbReference type="InterPro" id="IPR038081">
    <property type="entry name" value="CalX-like_sf"/>
</dbReference>
<dbReference type="Proteomes" id="UP000199533">
    <property type="component" value="Unassembled WGS sequence"/>
</dbReference>
<reference evidence="2" key="1">
    <citation type="submission" date="2016-10" db="EMBL/GenBank/DDBJ databases">
        <authorList>
            <person name="Varghese N."/>
            <person name="Submissions S."/>
        </authorList>
    </citation>
    <scope>NUCLEOTIDE SEQUENCE [LARGE SCALE GENOMIC DNA]</scope>
    <source>
        <strain evidence="2">Nm69</strain>
    </source>
</reference>
<dbReference type="PROSITE" id="PS00018">
    <property type="entry name" value="EF_HAND_1"/>
    <property type="match status" value="1"/>
</dbReference>
<proteinExistence type="predicted"/>
<dbReference type="Gene3D" id="2.60.40.2030">
    <property type="match status" value="1"/>
</dbReference>
<dbReference type="InterPro" id="IPR018247">
    <property type="entry name" value="EF_Hand_1_Ca_BS"/>
</dbReference>
<dbReference type="RefSeq" id="WP_090699989.1">
    <property type="nucleotide sequence ID" value="NZ_FOSP01000015.1"/>
</dbReference>
<name>A0A1I4CDY9_9PROT</name>
<dbReference type="STRING" id="52441.SAMN05216302_101572"/>
<accession>A0A1I4CDY9</accession>
<gene>
    <name evidence="1" type="ORF">SAMN05216302_101572</name>
</gene>
<keyword evidence="2" id="KW-1185">Reference proteome</keyword>
<protein>
    <recommendedName>
        <fullName evidence="3">Calx-beta domain-containing protein</fullName>
    </recommendedName>
</protein>
<evidence type="ECO:0000313" key="1">
    <source>
        <dbReference type="EMBL" id="SFK79418.1"/>
    </source>
</evidence>
<dbReference type="EMBL" id="FOSP01000015">
    <property type="protein sequence ID" value="SFK79418.1"/>
    <property type="molecule type" value="Genomic_DNA"/>
</dbReference>